<accession>A0ABR3N964</accession>
<evidence type="ECO:0000313" key="3">
    <source>
        <dbReference type="Proteomes" id="UP001558613"/>
    </source>
</evidence>
<keyword evidence="1" id="KW-1133">Transmembrane helix</keyword>
<feature type="transmembrane region" description="Helical" evidence="1">
    <location>
        <begin position="12"/>
        <end position="38"/>
    </location>
</feature>
<evidence type="ECO:0000256" key="1">
    <source>
        <dbReference type="SAM" id="Phobius"/>
    </source>
</evidence>
<dbReference type="Proteomes" id="UP001558613">
    <property type="component" value="Unassembled WGS sequence"/>
</dbReference>
<keyword evidence="1" id="KW-0812">Transmembrane</keyword>
<reference evidence="2 3" key="1">
    <citation type="submission" date="2023-09" db="EMBL/GenBank/DDBJ databases">
        <authorList>
            <person name="Wang M."/>
        </authorList>
    </citation>
    <scope>NUCLEOTIDE SEQUENCE [LARGE SCALE GENOMIC DNA]</scope>
    <source>
        <strain evidence="2">GT-2023</strain>
        <tissue evidence="2">Liver</tissue>
    </source>
</reference>
<evidence type="ECO:0000313" key="2">
    <source>
        <dbReference type="EMBL" id="KAL1273521.1"/>
    </source>
</evidence>
<comment type="caution">
    <text evidence="2">The sequence shown here is derived from an EMBL/GenBank/DDBJ whole genome shotgun (WGS) entry which is preliminary data.</text>
</comment>
<protein>
    <recommendedName>
        <fullName evidence="4">Secreted protein</fullName>
    </recommendedName>
</protein>
<keyword evidence="1" id="KW-0472">Membrane</keyword>
<name>A0ABR3N964_9TELE</name>
<keyword evidence="3" id="KW-1185">Reference proteome</keyword>
<sequence length="202" mass="22803">MGCVTGDIHPSRLYALLIGLHVLTCVSKTHVGIIIIFMRCCTCDCQQVPPMRLLIRDARPNRCVTAGRVVTQSRGNVLDVLWRFSTNPCATARRSGSILSILSAELLYLLVTPAEEQCFTAVLHSRDSGAPAVHVKICMRIVKQLDRGFICIYAFSMLRAIIRRVYSQRFILILIRWHQHQTRSSSFRGIKARMEMKEGCIA</sequence>
<organism evidence="2 3">
    <name type="scientific">Cirrhinus molitorella</name>
    <name type="common">mud carp</name>
    <dbReference type="NCBI Taxonomy" id="172907"/>
    <lineage>
        <taxon>Eukaryota</taxon>
        <taxon>Metazoa</taxon>
        <taxon>Chordata</taxon>
        <taxon>Craniata</taxon>
        <taxon>Vertebrata</taxon>
        <taxon>Euteleostomi</taxon>
        <taxon>Actinopterygii</taxon>
        <taxon>Neopterygii</taxon>
        <taxon>Teleostei</taxon>
        <taxon>Ostariophysi</taxon>
        <taxon>Cypriniformes</taxon>
        <taxon>Cyprinidae</taxon>
        <taxon>Labeoninae</taxon>
        <taxon>Labeonini</taxon>
        <taxon>Cirrhinus</taxon>
    </lineage>
</organism>
<dbReference type="EMBL" id="JAYMGO010000005">
    <property type="protein sequence ID" value="KAL1273521.1"/>
    <property type="molecule type" value="Genomic_DNA"/>
</dbReference>
<evidence type="ECO:0008006" key="4">
    <source>
        <dbReference type="Google" id="ProtNLM"/>
    </source>
</evidence>
<proteinExistence type="predicted"/>
<gene>
    <name evidence="2" type="ORF">QQF64_026335</name>
</gene>